<evidence type="ECO:0000256" key="8">
    <source>
        <dbReference type="RuleBase" id="RU000508"/>
    </source>
</evidence>
<feature type="binding site" evidence="7">
    <location>
        <position position="103"/>
    </location>
    <ligand>
        <name>Mg(2+)</name>
        <dbReference type="ChEBI" id="CHEBI:18420"/>
        <label>2</label>
    </ligand>
</feature>
<dbReference type="Pfam" id="PF00316">
    <property type="entry name" value="FBPase"/>
    <property type="match status" value="1"/>
</dbReference>
<evidence type="ECO:0000256" key="2">
    <source>
        <dbReference type="ARBA" id="ARBA00010941"/>
    </source>
</evidence>
<dbReference type="Gene3D" id="3.30.540.10">
    <property type="entry name" value="Fructose-1,6-Bisphosphatase, subunit A, domain 1"/>
    <property type="match status" value="1"/>
</dbReference>
<feature type="binding site" evidence="7">
    <location>
        <position position="198"/>
    </location>
    <ligand>
        <name>substrate</name>
    </ligand>
</feature>
<feature type="binding site" evidence="7">
    <location>
        <position position="105"/>
    </location>
    <ligand>
        <name>Mg(2+)</name>
        <dbReference type="ChEBI" id="CHEBI:18420"/>
        <label>1</label>
    </ligand>
</feature>
<dbReference type="PIRSF" id="PIRSF000904">
    <property type="entry name" value="FBPtase_SBPase"/>
    <property type="match status" value="1"/>
</dbReference>
<keyword evidence="7" id="KW-0460">Magnesium</keyword>
<sequence length="322" mass="35660">MQRIAPALRQDNVPLDLISLIKTVLAACKEISFRVGQGHLSGVMGSTLDENIQGEVQKELDVVSNQLLKDILLESGFVKAISSEEEDTSVAGNENGKYIVSFDPLDGSSNIEINSLIGTIFSIMEAPEGMSADNPDMFKQPGVNQVCAGYVLYGPATILALTTGKGTHFYTLDKTHGSFMLTERNVMVSEETSEFAANMSNQRFWHKPMQNYINDLVAGTDGARERNFNMRWIAAMVGDVHRVLVRGGLFTYPADTKDPKKPYKLRLMYEANPMSFLIEQAGGLSVTSEGRIMEMQPTDIHQRVEVILGSKNEVEKCLSYYK</sequence>
<evidence type="ECO:0000259" key="9">
    <source>
        <dbReference type="Pfam" id="PF00316"/>
    </source>
</evidence>
<dbReference type="InterPro" id="IPR044015">
    <property type="entry name" value="FBPase_C_dom"/>
</dbReference>
<evidence type="ECO:0000256" key="5">
    <source>
        <dbReference type="ARBA" id="ARBA00023277"/>
    </source>
</evidence>
<dbReference type="Proteomes" id="UP001301442">
    <property type="component" value="Chromosome"/>
</dbReference>
<comment type="catalytic activity">
    <reaction evidence="1 7">
        <text>beta-D-fructose 1,6-bisphosphate + H2O = beta-D-fructose 6-phosphate + phosphate</text>
        <dbReference type="Rhea" id="RHEA:11064"/>
        <dbReference type="ChEBI" id="CHEBI:15377"/>
        <dbReference type="ChEBI" id="CHEBI:32966"/>
        <dbReference type="ChEBI" id="CHEBI:43474"/>
        <dbReference type="ChEBI" id="CHEBI:57634"/>
        <dbReference type="EC" id="3.1.3.11"/>
    </reaction>
</comment>
<evidence type="ECO:0000313" key="12">
    <source>
        <dbReference type="Proteomes" id="UP001301442"/>
    </source>
</evidence>
<dbReference type="PANTHER" id="PTHR11556:SF35">
    <property type="entry name" value="SEDOHEPTULOSE-1,7-BISPHOSPHATASE, CHLOROPLASTIC"/>
    <property type="match status" value="1"/>
</dbReference>
<keyword evidence="12" id="KW-1185">Reference proteome</keyword>
<evidence type="ECO:0000256" key="1">
    <source>
        <dbReference type="ARBA" id="ARBA00001273"/>
    </source>
</evidence>
<dbReference type="PRINTS" id="PR00115">
    <property type="entry name" value="F16BPHPHTASE"/>
</dbReference>
<feature type="binding site" evidence="7">
    <location>
        <position position="106"/>
    </location>
    <ligand>
        <name>Mg(2+)</name>
        <dbReference type="ChEBI" id="CHEBI:18420"/>
        <label>2</label>
    </ligand>
</feature>
<feature type="binding site" evidence="7">
    <location>
        <position position="270"/>
    </location>
    <ligand>
        <name>Mg(2+)</name>
        <dbReference type="ChEBI" id="CHEBI:18420"/>
        <label>2</label>
    </ligand>
</feature>
<dbReference type="NCBIfam" id="NF006779">
    <property type="entry name" value="PRK09293.1-3"/>
    <property type="match status" value="1"/>
</dbReference>
<organism evidence="11 12">
    <name type="scientific">Thalassotalea fonticola</name>
    <dbReference type="NCBI Taxonomy" id="3065649"/>
    <lineage>
        <taxon>Bacteria</taxon>
        <taxon>Pseudomonadati</taxon>
        <taxon>Pseudomonadota</taxon>
        <taxon>Gammaproteobacteria</taxon>
        <taxon>Alteromonadales</taxon>
        <taxon>Colwelliaceae</taxon>
        <taxon>Thalassotalea</taxon>
    </lineage>
</organism>
<dbReference type="Gene3D" id="3.40.190.80">
    <property type="match status" value="1"/>
</dbReference>
<dbReference type="RefSeq" id="WP_348395910.1">
    <property type="nucleotide sequence ID" value="NZ_CP136600.1"/>
</dbReference>
<dbReference type="HAMAP" id="MF_01855">
    <property type="entry name" value="FBPase_class1"/>
    <property type="match status" value="1"/>
</dbReference>
<dbReference type="Pfam" id="PF18913">
    <property type="entry name" value="FBPase_C"/>
    <property type="match status" value="1"/>
</dbReference>
<dbReference type="SUPFAM" id="SSF56655">
    <property type="entry name" value="Carbohydrate phosphatase"/>
    <property type="match status" value="1"/>
</dbReference>
<comment type="cofactor">
    <cofactor evidence="7">
        <name>Mg(2+)</name>
        <dbReference type="ChEBI" id="CHEBI:18420"/>
    </cofactor>
    <text evidence="7">Binds 2 magnesium ions per subunit.</text>
</comment>
<comment type="subunit">
    <text evidence="7">Homotetramer.</text>
</comment>
<feature type="domain" description="Fructose-1-6-bisphosphatase class I N-terminal" evidence="9">
    <location>
        <begin position="15"/>
        <end position="183"/>
    </location>
</feature>
<comment type="pathway">
    <text evidence="6">Carbohydrate biosynthesis.</text>
</comment>
<feature type="binding site" evidence="7">
    <location>
        <position position="84"/>
    </location>
    <ligand>
        <name>Mg(2+)</name>
        <dbReference type="ChEBI" id="CHEBI:18420"/>
        <label>1</label>
    </ligand>
</feature>
<keyword evidence="7" id="KW-0479">Metal-binding</keyword>
<evidence type="ECO:0000256" key="7">
    <source>
        <dbReference type="HAMAP-Rule" id="MF_01855"/>
    </source>
</evidence>
<dbReference type="EMBL" id="CP136600">
    <property type="protein sequence ID" value="WOH37116.1"/>
    <property type="molecule type" value="Genomic_DNA"/>
</dbReference>
<keyword evidence="3 7" id="KW-0963">Cytoplasm</keyword>
<dbReference type="PANTHER" id="PTHR11556">
    <property type="entry name" value="FRUCTOSE-1,6-BISPHOSPHATASE-RELATED"/>
    <property type="match status" value="1"/>
</dbReference>
<feature type="binding site" evidence="7">
    <location>
        <position position="103"/>
    </location>
    <ligand>
        <name>Mg(2+)</name>
        <dbReference type="ChEBI" id="CHEBI:18420"/>
        <label>1</label>
    </ligand>
</feature>
<feature type="domain" description="Fructose-1-6-bisphosphatase class 1 C-terminal" evidence="10">
    <location>
        <begin position="189"/>
        <end position="321"/>
    </location>
</feature>
<dbReference type="InterPro" id="IPR028343">
    <property type="entry name" value="FBPtase"/>
</dbReference>
<reference evidence="11 12" key="1">
    <citation type="submission" date="2023-09" db="EMBL/GenBank/DDBJ databases">
        <authorList>
            <person name="Qi X."/>
        </authorList>
    </citation>
    <scope>NUCLEOTIDE SEQUENCE [LARGE SCALE GENOMIC DNA]</scope>
    <source>
        <strain evidence="11 12">S1-1</strain>
    </source>
</reference>
<comment type="subcellular location">
    <subcellularLocation>
        <location evidence="7">Cytoplasm</location>
    </subcellularLocation>
</comment>
<evidence type="ECO:0000259" key="10">
    <source>
        <dbReference type="Pfam" id="PF18913"/>
    </source>
</evidence>
<dbReference type="CDD" id="cd00354">
    <property type="entry name" value="FBPase"/>
    <property type="match status" value="1"/>
</dbReference>
<dbReference type="InterPro" id="IPR033391">
    <property type="entry name" value="FBPase_N"/>
</dbReference>
<accession>A0ABZ0GP09</accession>
<keyword evidence="5 7" id="KW-0119">Carbohydrate metabolism</keyword>
<name>A0ABZ0GP09_9GAMM</name>
<dbReference type="GO" id="GO:0042132">
    <property type="term" value="F:fructose 1,6-bisphosphate 1-phosphatase activity"/>
    <property type="evidence" value="ECO:0007669"/>
    <property type="project" value="UniProtKB-EC"/>
</dbReference>
<evidence type="ECO:0000256" key="6">
    <source>
        <dbReference type="ARBA" id="ARBA00024331"/>
    </source>
</evidence>
<evidence type="ECO:0000256" key="3">
    <source>
        <dbReference type="ARBA" id="ARBA00022490"/>
    </source>
</evidence>
<dbReference type="EC" id="3.1.3.11" evidence="7"/>
<evidence type="ECO:0000313" key="11">
    <source>
        <dbReference type="EMBL" id="WOH37116.1"/>
    </source>
</evidence>
<comment type="similarity">
    <text evidence="2 7 8">Belongs to the FBPase class 1 family.</text>
</comment>
<feature type="binding site" evidence="7">
    <location>
        <position position="264"/>
    </location>
    <ligand>
        <name>substrate</name>
    </ligand>
</feature>
<evidence type="ECO:0000256" key="4">
    <source>
        <dbReference type="ARBA" id="ARBA00022801"/>
    </source>
</evidence>
<comment type="caution">
    <text evidence="7">Lacks conserved residue(s) required for the propagation of feature annotation.</text>
</comment>
<dbReference type="InterPro" id="IPR000146">
    <property type="entry name" value="FBPase_class-1"/>
</dbReference>
<keyword evidence="4 7" id="KW-0378">Hydrolase</keyword>
<feature type="binding site" evidence="7">
    <location>
        <begin position="106"/>
        <end position="109"/>
    </location>
    <ligand>
        <name>substrate</name>
    </ligand>
</feature>
<protein>
    <recommendedName>
        <fullName evidence="7">Fructose-1,6-bisphosphatase class 1</fullName>
        <shortName evidence="7">FBPase class 1</shortName>
        <ecNumber evidence="7">3.1.3.11</ecNumber>
    </recommendedName>
    <alternativeName>
        <fullName evidence="7">D-fructose-1,6-bisphosphate 1-phosphohydrolase class 1</fullName>
    </alternativeName>
</protein>
<dbReference type="PIRSF" id="PIRSF500210">
    <property type="entry name" value="FBPtase"/>
    <property type="match status" value="1"/>
</dbReference>
<gene>
    <name evidence="7" type="primary">fbp</name>
    <name evidence="11" type="ORF">RI844_17385</name>
</gene>
<proteinExistence type="inferred from homology"/>